<protein>
    <submittedName>
        <fullName evidence="5">Transposase</fullName>
    </submittedName>
</protein>
<feature type="region of interest" description="Disordered" evidence="1">
    <location>
        <begin position="416"/>
        <end position="442"/>
    </location>
</feature>
<sequence length="442" mass="50404">MRIVQALDFLHASNAAQFESLSDLISPELITTLLAEEDVVTLRRRRMPMERLVWAIIGMAMFRHVPMTQLVNQLDILLPGDRPFVAPSAFLQARQKLGDKSIERLFHETASLWHQQANHPGWAGLQLLAVDGVMWRTPDTPDNAAAFAKPGTQHGETAYPQVRMLCQMELTSHLLVQAVMESCAVNEMVLAEQLIARTPDHSLTLFDKGFYSLGLLHAWQTTGCERHWLLPLKKGTQYEVVRKLGRQDALVQLKTSPQARKKWPQLPDTVEARLLTRSLNGKERQVLTSMVDPMRFPSADIVELYSHRWEIELGYREMKHSLQQHRLTLRSKKAAGIRQELWGVLLAYNLLRSQMVKMAASLKGYTASQLSFHMASVYLIHELSCMPYMSPGTIPKRVAELEKQAGQFVLPERRERSYPRCVKPRPQRYSVKKANKNNASQA</sequence>
<dbReference type="GO" id="GO:0004803">
    <property type="term" value="F:transposase activity"/>
    <property type="evidence" value="ECO:0007669"/>
    <property type="project" value="InterPro"/>
</dbReference>
<dbReference type="GO" id="GO:0006313">
    <property type="term" value="P:DNA transposition"/>
    <property type="evidence" value="ECO:0007669"/>
    <property type="project" value="InterPro"/>
</dbReference>
<dbReference type="Proteomes" id="UP000076809">
    <property type="component" value="Chromosome"/>
</dbReference>
<dbReference type="SUPFAM" id="SSF53098">
    <property type="entry name" value="Ribonuclease H-like"/>
    <property type="match status" value="1"/>
</dbReference>
<dbReference type="EMBL" id="CP014774">
    <property type="protein sequence ID" value="ANB54554.1"/>
    <property type="molecule type" value="Genomic_DNA"/>
</dbReference>
<reference evidence="5 7" key="1">
    <citation type="journal article" date="2016" name="J. Clin. Microbiol.">
        <title>Detection and Whole-Genome Sequencing of Carbapenemase-Producing Aeromonas hydrophila Isolates from Routine Perirectal Surveillance Culture.</title>
        <authorList>
            <person name="Hughes H.Y."/>
            <person name="Conlan S.P."/>
            <person name="Lau A.F."/>
            <person name="Dekker J.P."/>
            <person name="Michelin A.V."/>
            <person name="Youn J.H."/>
            <person name="Henderson D.K."/>
            <person name="Frank K.M."/>
            <person name="Segre J.A."/>
            <person name="Palmore T.N."/>
        </authorList>
    </citation>
    <scope>NUCLEOTIDE SEQUENCE [LARGE SCALE GENOMIC DNA]</scope>
    <source>
        <strain evidence="5 7">AVNIH1</strain>
    </source>
</reference>
<dbReference type="InterPro" id="IPR012337">
    <property type="entry name" value="RNaseH-like_sf"/>
</dbReference>
<dbReference type="NCBIfam" id="NF033592">
    <property type="entry name" value="transpos_IS4_1"/>
    <property type="match status" value="1"/>
</dbReference>
<dbReference type="AlphaFoldDB" id="A0A160EWY8"/>
<organism evidence="5 7">
    <name type="scientific">Aeromonas veronii</name>
    <dbReference type="NCBI Taxonomy" id="654"/>
    <lineage>
        <taxon>Bacteria</taxon>
        <taxon>Pseudomonadati</taxon>
        <taxon>Pseudomonadota</taxon>
        <taxon>Gammaproteobacteria</taxon>
        <taxon>Aeromonadales</taxon>
        <taxon>Aeromonadaceae</taxon>
        <taxon>Aeromonas</taxon>
    </lineage>
</organism>
<evidence type="ECO:0000313" key="7">
    <source>
        <dbReference type="Proteomes" id="UP000076809"/>
    </source>
</evidence>
<gene>
    <name evidence="4" type="ORF">WM43_15120</name>
    <name evidence="5" type="ORF">WM43_15165</name>
    <name evidence="6" type="ORF">WM43_18805</name>
</gene>
<proteinExistence type="predicted"/>
<name>A0A160EWY8_AERVE</name>
<dbReference type="Pfam" id="PF01609">
    <property type="entry name" value="DDE_Tnp_1"/>
    <property type="match status" value="1"/>
</dbReference>
<dbReference type="Pfam" id="PF13006">
    <property type="entry name" value="Nterm_IS4"/>
    <property type="match status" value="1"/>
</dbReference>
<dbReference type="EMBL" id="CP014774">
    <property type="protein sequence ID" value="ANB53894.1"/>
    <property type="molecule type" value="Genomic_DNA"/>
</dbReference>
<evidence type="ECO:0000256" key="1">
    <source>
        <dbReference type="SAM" id="MobiDB-lite"/>
    </source>
</evidence>
<feature type="domain" description="Transposase IS4-like" evidence="2">
    <location>
        <begin position="124"/>
        <end position="350"/>
    </location>
</feature>
<dbReference type="PANTHER" id="PTHR37529">
    <property type="entry name" value="TRANSPOSASE INSG FOR INSERTION SEQUENCE ELEMENT IS4-RELATED"/>
    <property type="match status" value="1"/>
</dbReference>
<dbReference type="RefSeq" id="WP_064339307.1">
    <property type="nucleotide sequence ID" value="NZ_CP014774.1"/>
</dbReference>
<evidence type="ECO:0000259" key="2">
    <source>
        <dbReference type="Pfam" id="PF01609"/>
    </source>
</evidence>
<dbReference type="GO" id="GO:0003677">
    <property type="term" value="F:DNA binding"/>
    <property type="evidence" value="ECO:0007669"/>
    <property type="project" value="InterPro"/>
</dbReference>
<evidence type="ECO:0000259" key="3">
    <source>
        <dbReference type="Pfam" id="PF13006"/>
    </source>
</evidence>
<dbReference type="PANTHER" id="PTHR37529:SF1">
    <property type="entry name" value="TRANSPOSASE INSG FOR INSERTION SEQUENCE ELEMENT IS4-RELATED"/>
    <property type="match status" value="1"/>
</dbReference>
<feature type="compositionally biased region" description="Basic residues" evidence="1">
    <location>
        <begin position="422"/>
        <end position="435"/>
    </location>
</feature>
<feature type="domain" description="Transposase IS4 N-terminal" evidence="3">
    <location>
        <begin position="16"/>
        <end position="106"/>
    </location>
</feature>
<dbReference type="InterPro" id="IPR024473">
    <property type="entry name" value="Transposases_IS4_N"/>
</dbReference>
<evidence type="ECO:0000313" key="4">
    <source>
        <dbReference type="EMBL" id="ANB53894.1"/>
    </source>
</evidence>
<dbReference type="InterPro" id="IPR047952">
    <property type="entry name" value="Transpos_IS4"/>
</dbReference>
<accession>A0A160EWY8</accession>
<dbReference type="EMBL" id="CP014774">
    <property type="protein sequence ID" value="ANB53902.1"/>
    <property type="molecule type" value="Genomic_DNA"/>
</dbReference>
<evidence type="ECO:0000313" key="5">
    <source>
        <dbReference type="EMBL" id="ANB53902.1"/>
    </source>
</evidence>
<evidence type="ECO:0000313" key="6">
    <source>
        <dbReference type="EMBL" id="ANB54554.1"/>
    </source>
</evidence>
<dbReference type="InterPro" id="IPR002559">
    <property type="entry name" value="Transposase_11"/>
</dbReference>